<reference evidence="1 2" key="1">
    <citation type="journal article" date="2015" name="Genome Announc.">
        <title>The 474-Kilobase-Pair Complete Genome Sequence of CeV-01B, a Virus Infecting Haptolina (Chrysochromulina) ericina (Prymnesiophyceae).</title>
        <authorList>
            <person name="Gallot-Lavallee L."/>
            <person name="Pagarete A."/>
            <person name="Legendre M."/>
            <person name="Santini S."/>
            <person name="Sandaa R.A."/>
            <person name="Himmelbauer H."/>
            <person name="Ogata H."/>
            <person name="Bratbak G."/>
            <person name="Claverie J.M."/>
        </authorList>
    </citation>
    <scope>NUCLEOTIDE SEQUENCE [LARGE SCALE GENOMIC DNA]</scope>
    <source>
        <strain evidence="1">CeV-01B</strain>
    </source>
</reference>
<evidence type="ECO:0000313" key="2">
    <source>
        <dbReference type="Proteomes" id="UP000203826"/>
    </source>
</evidence>
<proteinExistence type="predicted"/>
<dbReference type="EMBL" id="KT820662">
    <property type="protein sequence ID" value="ALH22976.1"/>
    <property type="molecule type" value="Genomic_DNA"/>
</dbReference>
<sequence>MNNMNENTRKLFFNKLSKKKDTLLKNDNLGNLKKKGYSEIELIKYNAEIERRALANKLELPSNTSWKIIVEKNNEIVENKAIRFK</sequence>
<evidence type="ECO:0000313" key="1">
    <source>
        <dbReference type="EMBL" id="ALH22976.1"/>
    </source>
</evidence>
<dbReference type="KEGG" id="vg:26048937"/>
<gene>
    <name evidence="1" type="ORF">ceV_070</name>
</gene>
<organism evidence="1 2">
    <name type="scientific">Chrysochromulina ericina virus CeV-01B</name>
    <dbReference type="NCBI Taxonomy" id="3070830"/>
    <lineage>
        <taxon>Viruses</taxon>
        <taxon>Varidnaviria</taxon>
        <taxon>Bamfordvirae</taxon>
        <taxon>Nucleocytoviricota</taxon>
        <taxon>Megaviricetes</taxon>
        <taxon>Imitervirales</taxon>
        <taxon>Mesomimiviridae</taxon>
        <taxon>Tethysvirus</taxon>
        <taxon>Tethysvirus raunefjordenense</taxon>
    </lineage>
</organism>
<accession>A0A0N9QZX7</accession>
<keyword evidence="2" id="KW-1185">Reference proteome</keyword>
<name>A0A0N9QZX7_9VIRU</name>
<protein>
    <submittedName>
        <fullName evidence="1">Uncharacterized protein</fullName>
    </submittedName>
</protein>
<dbReference type="Proteomes" id="UP000203826">
    <property type="component" value="Segment"/>
</dbReference>